<gene>
    <name evidence="1" type="ORF">RND71_033157</name>
</gene>
<dbReference type="EMBL" id="JAVYJV010000018">
    <property type="protein sequence ID" value="KAK4346818.1"/>
    <property type="molecule type" value="Genomic_DNA"/>
</dbReference>
<reference evidence="1" key="1">
    <citation type="submission" date="2023-12" db="EMBL/GenBank/DDBJ databases">
        <title>Genome assembly of Anisodus tanguticus.</title>
        <authorList>
            <person name="Wang Y.-J."/>
        </authorList>
    </citation>
    <scope>NUCLEOTIDE SEQUENCE</scope>
    <source>
        <strain evidence="1">KB-2021</strain>
        <tissue evidence="1">Leaf</tissue>
    </source>
</reference>
<evidence type="ECO:0000313" key="2">
    <source>
        <dbReference type="Proteomes" id="UP001291623"/>
    </source>
</evidence>
<comment type="caution">
    <text evidence="1">The sequence shown here is derived from an EMBL/GenBank/DDBJ whole genome shotgun (WGS) entry which is preliminary data.</text>
</comment>
<proteinExistence type="predicted"/>
<protein>
    <submittedName>
        <fullName evidence="1">Uncharacterized protein</fullName>
    </submittedName>
</protein>
<dbReference type="Proteomes" id="UP001291623">
    <property type="component" value="Unassembled WGS sequence"/>
</dbReference>
<sequence length="80" mass="9338">MDRLNIQLMEFRICRSQNLLLQTSCKALYNSRKVIKWEVPSANSNLYDKQEKFNDQKALLSYGTVYNTSSKQNHPNAKPN</sequence>
<name>A0AAE1R8Q9_9SOLA</name>
<evidence type="ECO:0000313" key="1">
    <source>
        <dbReference type="EMBL" id="KAK4346818.1"/>
    </source>
</evidence>
<accession>A0AAE1R8Q9</accession>
<dbReference type="AlphaFoldDB" id="A0AAE1R8Q9"/>
<keyword evidence="2" id="KW-1185">Reference proteome</keyword>
<organism evidence="1 2">
    <name type="scientific">Anisodus tanguticus</name>
    <dbReference type="NCBI Taxonomy" id="243964"/>
    <lineage>
        <taxon>Eukaryota</taxon>
        <taxon>Viridiplantae</taxon>
        <taxon>Streptophyta</taxon>
        <taxon>Embryophyta</taxon>
        <taxon>Tracheophyta</taxon>
        <taxon>Spermatophyta</taxon>
        <taxon>Magnoliopsida</taxon>
        <taxon>eudicotyledons</taxon>
        <taxon>Gunneridae</taxon>
        <taxon>Pentapetalae</taxon>
        <taxon>asterids</taxon>
        <taxon>lamiids</taxon>
        <taxon>Solanales</taxon>
        <taxon>Solanaceae</taxon>
        <taxon>Solanoideae</taxon>
        <taxon>Hyoscyameae</taxon>
        <taxon>Anisodus</taxon>
    </lineage>
</organism>